<evidence type="ECO:0000256" key="4">
    <source>
        <dbReference type="ARBA" id="ARBA00023163"/>
    </source>
</evidence>
<dbReference type="InterPro" id="IPR011075">
    <property type="entry name" value="TetR_C"/>
</dbReference>
<evidence type="ECO:0000259" key="6">
    <source>
        <dbReference type="PROSITE" id="PS50977"/>
    </source>
</evidence>
<comment type="caution">
    <text evidence="7">The sequence shown here is derived from an EMBL/GenBank/DDBJ whole genome shotgun (WGS) entry which is preliminary data.</text>
</comment>
<evidence type="ECO:0000256" key="5">
    <source>
        <dbReference type="PROSITE-ProRule" id="PRU00335"/>
    </source>
</evidence>
<dbReference type="Proteomes" id="UP000440498">
    <property type="component" value="Unassembled WGS sequence"/>
</dbReference>
<dbReference type="AlphaFoldDB" id="A0A6A7N7Z1"/>
<accession>A0A6A7N7Z1</accession>
<dbReference type="Gene3D" id="1.10.10.60">
    <property type="entry name" value="Homeodomain-like"/>
    <property type="match status" value="1"/>
</dbReference>
<dbReference type="GO" id="GO:0003677">
    <property type="term" value="F:DNA binding"/>
    <property type="evidence" value="ECO:0007669"/>
    <property type="project" value="UniProtKB-UniRule"/>
</dbReference>
<organism evidence="7 8">
    <name type="scientific">Rugamonas aquatica</name>
    <dbReference type="NCBI Taxonomy" id="2743357"/>
    <lineage>
        <taxon>Bacteria</taxon>
        <taxon>Pseudomonadati</taxon>
        <taxon>Pseudomonadota</taxon>
        <taxon>Betaproteobacteria</taxon>
        <taxon>Burkholderiales</taxon>
        <taxon>Oxalobacteraceae</taxon>
        <taxon>Telluria group</taxon>
        <taxon>Rugamonas</taxon>
    </lineage>
</organism>
<dbReference type="SUPFAM" id="SSF46689">
    <property type="entry name" value="Homeodomain-like"/>
    <property type="match status" value="1"/>
</dbReference>
<dbReference type="PANTHER" id="PTHR47506:SF10">
    <property type="entry name" value="TRANSCRIPTIONAL REGULATORY PROTEIN"/>
    <property type="match status" value="1"/>
</dbReference>
<keyword evidence="1" id="KW-0678">Repressor</keyword>
<evidence type="ECO:0000256" key="3">
    <source>
        <dbReference type="ARBA" id="ARBA00023125"/>
    </source>
</evidence>
<gene>
    <name evidence="7" type="ORF">GEV02_23975</name>
</gene>
<reference evidence="7 8" key="1">
    <citation type="submission" date="2019-10" db="EMBL/GenBank/DDBJ databases">
        <title>Two novel species isolated from a subtropical stream in China.</title>
        <authorList>
            <person name="Lu H."/>
        </authorList>
    </citation>
    <scope>NUCLEOTIDE SEQUENCE [LARGE SCALE GENOMIC DNA]</scope>
    <source>
        <strain evidence="7 8">FT29W</strain>
    </source>
</reference>
<feature type="DNA-binding region" description="H-T-H motif" evidence="5">
    <location>
        <begin position="37"/>
        <end position="56"/>
    </location>
</feature>
<dbReference type="InterPro" id="IPR023772">
    <property type="entry name" value="DNA-bd_HTH_TetR-type_CS"/>
</dbReference>
<evidence type="ECO:0000256" key="2">
    <source>
        <dbReference type="ARBA" id="ARBA00023015"/>
    </source>
</evidence>
<dbReference type="Pfam" id="PF00440">
    <property type="entry name" value="TetR_N"/>
    <property type="match status" value="1"/>
</dbReference>
<dbReference type="Pfam" id="PF16925">
    <property type="entry name" value="TetR_C_13"/>
    <property type="match status" value="1"/>
</dbReference>
<dbReference type="PANTHER" id="PTHR47506">
    <property type="entry name" value="TRANSCRIPTIONAL REGULATORY PROTEIN"/>
    <property type="match status" value="1"/>
</dbReference>
<keyword evidence="3 5" id="KW-0238">DNA-binding</keyword>
<dbReference type="PROSITE" id="PS01081">
    <property type="entry name" value="HTH_TETR_1"/>
    <property type="match status" value="1"/>
</dbReference>
<keyword evidence="2" id="KW-0805">Transcription regulation</keyword>
<dbReference type="InterPro" id="IPR009057">
    <property type="entry name" value="Homeodomain-like_sf"/>
</dbReference>
<dbReference type="SUPFAM" id="SSF48498">
    <property type="entry name" value="Tetracyclin repressor-like, C-terminal domain"/>
    <property type="match status" value="1"/>
</dbReference>
<name>A0A6A7N7Z1_9BURK</name>
<keyword evidence="8" id="KW-1185">Reference proteome</keyword>
<dbReference type="EMBL" id="WHUG01000012">
    <property type="protein sequence ID" value="MQA41205.1"/>
    <property type="molecule type" value="Genomic_DNA"/>
</dbReference>
<proteinExistence type="predicted"/>
<evidence type="ECO:0000313" key="7">
    <source>
        <dbReference type="EMBL" id="MQA41205.1"/>
    </source>
</evidence>
<keyword evidence="4" id="KW-0804">Transcription</keyword>
<dbReference type="InterPro" id="IPR036271">
    <property type="entry name" value="Tet_transcr_reg_TetR-rel_C_sf"/>
</dbReference>
<feature type="domain" description="HTH tetR-type" evidence="6">
    <location>
        <begin position="14"/>
        <end position="74"/>
    </location>
</feature>
<sequence>MHPQTAPSRGRPREFELEHALRLAIEVFRQRGYTATSIVDLMEGMQLSRGSFYKAFHDKKTLFAAAYDLYAAEGKERLRATARTGGTGRERIKAVLELYAELSASPDGQRGCLVVATAIELSLHDPDIARRVTASWKSTETLLGELLRQAEEDGSIGMLEDRQATARSLLCLMQGMRLVGKSAAHGKAGFVAVVGQAMKIID</sequence>
<evidence type="ECO:0000313" key="8">
    <source>
        <dbReference type="Proteomes" id="UP000440498"/>
    </source>
</evidence>
<protein>
    <submittedName>
        <fullName evidence="7">TetR family transcriptional regulator</fullName>
    </submittedName>
</protein>
<dbReference type="Gene3D" id="1.10.357.10">
    <property type="entry name" value="Tetracycline Repressor, domain 2"/>
    <property type="match status" value="1"/>
</dbReference>
<dbReference type="PROSITE" id="PS50977">
    <property type="entry name" value="HTH_TETR_2"/>
    <property type="match status" value="1"/>
</dbReference>
<evidence type="ECO:0000256" key="1">
    <source>
        <dbReference type="ARBA" id="ARBA00022491"/>
    </source>
</evidence>
<dbReference type="InterPro" id="IPR001647">
    <property type="entry name" value="HTH_TetR"/>
</dbReference>